<keyword evidence="1" id="KW-0479">Metal-binding</keyword>
<dbReference type="PANTHER" id="PTHR47592:SF27">
    <property type="entry name" value="OS08G0421700 PROTEIN"/>
    <property type="match status" value="1"/>
</dbReference>
<dbReference type="SUPFAM" id="SSF57756">
    <property type="entry name" value="Retrovirus zinc finger-like domains"/>
    <property type="match status" value="1"/>
</dbReference>
<dbReference type="GO" id="GO:0003676">
    <property type="term" value="F:nucleic acid binding"/>
    <property type="evidence" value="ECO:0007669"/>
    <property type="project" value="InterPro"/>
</dbReference>
<organism evidence="3">
    <name type="scientific">Ananas comosus var. bracteatus</name>
    <name type="common">red pineapple</name>
    <dbReference type="NCBI Taxonomy" id="296719"/>
    <lineage>
        <taxon>Eukaryota</taxon>
        <taxon>Viridiplantae</taxon>
        <taxon>Streptophyta</taxon>
        <taxon>Embryophyta</taxon>
        <taxon>Tracheophyta</taxon>
        <taxon>Spermatophyta</taxon>
        <taxon>Magnoliopsida</taxon>
        <taxon>Liliopsida</taxon>
        <taxon>Poales</taxon>
        <taxon>Bromeliaceae</taxon>
        <taxon>Bromelioideae</taxon>
        <taxon>Ananas</taxon>
    </lineage>
</organism>
<evidence type="ECO:0000256" key="1">
    <source>
        <dbReference type="PROSITE-ProRule" id="PRU00047"/>
    </source>
</evidence>
<dbReference type="Gene3D" id="4.10.60.10">
    <property type="entry name" value="Zinc finger, CCHC-type"/>
    <property type="match status" value="1"/>
</dbReference>
<dbReference type="PANTHER" id="PTHR47592">
    <property type="entry name" value="PBF68 PROTEIN"/>
    <property type="match status" value="1"/>
</dbReference>
<dbReference type="Pfam" id="PF00098">
    <property type="entry name" value="zf-CCHC"/>
    <property type="match status" value="1"/>
</dbReference>
<dbReference type="InterPro" id="IPR001878">
    <property type="entry name" value="Znf_CCHC"/>
</dbReference>
<dbReference type="AlphaFoldDB" id="A0A6V7PXY4"/>
<dbReference type="GO" id="GO:0008270">
    <property type="term" value="F:zinc ion binding"/>
    <property type="evidence" value="ECO:0007669"/>
    <property type="project" value="UniProtKB-KW"/>
</dbReference>
<reference evidence="3" key="1">
    <citation type="submission" date="2020-07" db="EMBL/GenBank/DDBJ databases">
        <authorList>
            <person name="Lin J."/>
        </authorList>
    </citation>
    <scope>NUCLEOTIDE SEQUENCE</scope>
</reference>
<keyword evidence="1" id="KW-0863">Zinc-finger</keyword>
<dbReference type="PROSITE" id="PS50158">
    <property type="entry name" value="ZF_CCHC"/>
    <property type="match status" value="1"/>
</dbReference>
<evidence type="ECO:0000313" key="3">
    <source>
        <dbReference type="EMBL" id="CAD1835506.1"/>
    </source>
</evidence>
<protein>
    <recommendedName>
        <fullName evidence="2">CCHC-type domain-containing protein</fullName>
    </recommendedName>
</protein>
<dbReference type="SMART" id="SM00343">
    <property type="entry name" value="ZnF_C2HC"/>
    <property type="match status" value="1"/>
</dbReference>
<sequence length="403" mass="46458">MMKLLRIIQKVVNEVSVQEHLNSFNSIVSKLAALDVRINEEEKASILLCSMPKSWDNLIMNLSHVETLIKTESVVASLLTEKIRRKSSQRSSLKEAMKARGRPFERECDDRGKSRSKSKGKKKVKCWNCGKLGHVKKDCRVKGVDSKFDSRNFQGNVAEADSKSASSKDGDALSALDRSDLIYHWILDSGASFHMTPYREWFHTYKLWDGGVIYLGDNTVCPVVGVRDVRIKMFDGVILTVSNVWHVLALRKSLLSVEIFCKQRLRFVGEKDHLKVTSPRHWISMKIASTRSNGGYQSLYHIKEDPFKAPRKSMMMMLWFQLSSLKHVMRCKLSKHSKTTRWLIMNRTWSLHNHPKIQIHRAYIALAEEDKTTSYMEACELTDAGKWQCNMEKEMESLRKNKT</sequence>
<dbReference type="EMBL" id="LR862153">
    <property type="protein sequence ID" value="CAD1835506.1"/>
    <property type="molecule type" value="Genomic_DNA"/>
</dbReference>
<name>A0A6V7PXY4_ANACO</name>
<evidence type="ECO:0000259" key="2">
    <source>
        <dbReference type="PROSITE" id="PS50158"/>
    </source>
</evidence>
<gene>
    <name evidence="3" type="ORF">CB5_LOCUS18717</name>
</gene>
<dbReference type="Pfam" id="PF22936">
    <property type="entry name" value="Pol_BBD"/>
    <property type="match status" value="1"/>
</dbReference>
<proteinExistence type="predicted"/>
<dbReference type="InterPro" id="IPR036875">
    <property type="entry name" value="Znf_CCHC_sf"/>
</dbReference>
<dbReference type="Pfam" id="PF14223">
    <property type="entry name" value="Retrotran_gag_2"/>
    <property type="match status" value="1"/>
</dbReference>
<accession>A0A6V7PXY4</accession>
<dbReference type="InterPro" id="IPR054722">
    <property type="entry name" value="PolX-like_BBD"/>
</dbReference>
<keyword evidence="1" id="KW-0862">Zinc</keyword>
<feature type="domain" description="CCHC-type" evidence="2">
    <location>
        <begin position="125"/>
        <end position="140"/>
    </location>
</feature>